<evidence type="ECO:0000313" key="1">
    <source>
        <dbReference type="EMBL" id="MTW14144.1"/>
    </source>
</evidence>
<dbReference type="Proteomes" id="UP000472320">
    <property type="component" value="Unassembled WGS sequence"/>
</dbReference>
<comment type="caution">
    <text evidence="1">The sequence shown here is derived from an EMBL/GenBank/DDBJ whole genome shotgun (WGS) entry which is preliminary data.</text>
</comment>
<accession>A0A6L6QPX5</accession>
<gene>
    <name evidence="1" type="ORF">GM658_26365</name>
</gene>
<evidence type="ECO:0000313" key="2">
    <source>
        <dbReference type="Proteomes" id="UP000472320"/>
    </source>
</evidence>
<dbReference type="OrthoDB" id="8777776at2"/>
<protein>
    <recommendedName>
        <fullName evidence="3">Lipoprotein</fullName>
    </recommendedName>
</protein>
<sequence>MKRLTLLLLVAGVLSACSHNKEVAQAPVKRKSVLEAEAAVKRQMIDGVPVQTVGFRAGVSSATVERLARAEQCTGGQGAGLVTEPGPVEVYRMACANGKVFMARCEFRQCAPMKQDMASR</sequence>
<reference evidence="1 2" key="1">
    <citation type="submission" date="2019-11" db="EMBL/GenBank/DDBJ databases">
        <title>Type strains purchased from KCTC, JCM and DSMZ.</title>
        <authorList>
            <person name="Lu H."/>
        </authorList>
    </citation>
    <scope>NUCLEOTIDE SEQUENCE [LARGE SCALE GENOMIC DNA]</scope>
    <source>
        <strain evidence="1 2">JCM 31587</strain>
    </source>
</reference>
<keyword evidence="2" id="KW-1185">Reference proteome</keyword>
<evidence type="ECO:0008006" key="3">
    <source>
        <dbReference type="Google" id="ProtNLM"/>
    </source>
</evidence>
<dbReference type="PROSITE" id="PS51257">
    <property type="entry name" value="PROKAR_LIPOPROTEIN"/>
    <property type="match status" value="1"/>
</dbReference>
<proteinExistence type="predicted"/>
<dbReference type="RefSeq" id="WP_155457092.1">
    <property type="nucleotide sequence ID" value="NZ_WNKX01000035.1"/>
</dbReference>
<dbReference type="AlphaFoldDB" id="A0A6L6QPX5"/>
<dbReference type="EMBL" id="WNKX01000035">
    <property type="protein sequence ID" value="MTW14144.1"/>
    <property type="molecule type" value="Genomic_DNA"/>
</dbReference>
<organism evidence="1 2">
    <name type="scientific">Massilia eburnea</name>
    <dbReference type="NCBI Taxonomy" id="1776165"/>
    <lineage>
        <taxon>Bacteria</taxon>
        <taxon>Pseudomonadati</taxon>
        <taxon>Pseudomonadota</taxon>
        <taxon>Betaproteobacteria</taxon>
        <taxon>Burkholderiales</taxon>
        <taxon>Oxalobacteraceae</taxon>
        <taxon>Telluria group</taxon>
        <taxon>Massilia</taxon>
    </lineage>
</organism>
<name>A0A6L6QPX5_9BURK</name>